<feature type="coiled-coil region" evidence="1">
    <location>
        <begin position="24"/>
        <end position="65"/>
    </location>
</feature>
<sequence length="91" mass="10641">MSNTTPPRNTKTVENRITKIISKLDAIGKKKVELRAELRKLKLQEERLEKEMKTLQARTLNILRRESRKRKLNNQLGPGFTSPSKHTYRGK</sequence>
<reference evidence="3" key="1">
    <citation type="submission" date="2019-02" db="EMBL/GenBank/DDBJ databases">
        <authorList>
            <person name="Bachy C."/>
            <person name="Yung C.-M."/>
            <person name="Roux S."/>
            <person name="Sullivan M.B."/>
            <person name="Worden A.Z."/>
        </authorList>
    </citation>
    <scope>NUCLEOTIDE SEQUENCE</scope>
    <source>
        <strain evidence="3">BII-V2</strain>
    </source>
</reference>
<feature type="region of interest" description="Disordered" evidence="2">
    <location>
        <begin position="66"/>
        <end position="91"/>
    </location>
</feature>
<protein>
    <submittedName>
        <fullName evidence="3">Uncharacterized protein</fullName>
    </submittedName>
</protein>
<evidence type="ECO:0000313" key="3">
    <source>
        <dbReference type="EMBL" id="QOR60548.1"/>
    </source>
</evidence>
<name>A0A7S6NYR0_9PHYC</name>
<keyword evidence="1" id="KW-0175">Coiled coil</keyword>
<accession>A0A7S6NYR0</accession>
<organism evidence="3">
    <name type="scientific">Bathycoccus sp. RCC716 virus 2</name>
    <dbReference type="NCBI Taxonomy" id="2530039"/>
    <lineage>
        <taxon>Viruses</taxon>
        <taxon>Varidnaviria</taxon>
        <taxon>Bamfordvirae</taxon>
        <taxon>Nucleocytoviricota</taxon>
        <taxon>Megaviricetes</taxon>
        <taxon>Algavirales</taxon>
        <taxon>Phycodnaviridae</taxon>
        <taxon>Prasinovirus</taxon>
    </lineage>
</organism>
<proteinExistence type="predicted"/>
<evidence type="ECO:0000256" key="2">
    <source>
        <dbReference type="SAM" id="MobiDB-lite"/>
    </source>
</evidence>
<feature type="compositionally biased region" description="Polar residues" evidence="2">
    <location>
        <begin position="73"/>
        <end position="85"/>
    </location>
</feature>
<evidence type="ECO:0000256" key="1">
    <source>
        <dbReference type="SAM" id="Coils"/>
    </source>
</evidence>
<dbReference type="EMBL" id="MK522038">
    <property type="protein sequence ID" value="QOR60548.1"/>
    <property type="molecule type" value="Genomic_DNA"/>
</dbReference>